<dbReference type="EMBL" id="JAOWLY010000001">
    <property type="protein sequence ID" value="MDG4982885.1"/>
    <property type="molecule type" value="Genomic_DNA"/>
</dbReference>
<gene>
    <name evidence="1" type="ORF">OGZ51_01805</name>
</gene>
<dbReference type="RefSeq" id="WP_278228669.1">
    <property type="nucleotide sequence ID" value="NZ_JAOWLY010000001.1"/>
</dbReference>
<evidence type="ECO:0000313" key="1">
    <source>
        <dbReference type="EMBL" id="MDG4982885.1"/>
    </source>
</evidence>
<evidence type="ECO:0000313" key="2">
    <source>
        <dbReference type="Proteomes" id="UP001152614"/>
    </source>
</evidence>
<protein>
    <submittedName>
        <fullName evidence="1">Uncharacterized protein</fullName>
    </submittedName>
</protein>
<reference evidence="1" key="1">
    <citation type="submission" date="2022-10" db="EMBL/GenBank/DDBJ databases">
        <authorList>
            <person name="Turner M.S."/>
            <person name="Huang W."/>
        </authorList>
    </citation>
    <scope>NUCLEOTIDE SEQUENCE</scope>
    <source>
        <strain evidence="1">3</strain>
    </source>
</reference>
<accession>A0A9X4NF44</accession>
<proteinExistence type="predicted"/>
<dbReference type="Proteomes" id="UP001152614">
    <property type="component" value="Unassembled WGS sequence"/>
</dbReference>
<organism evidence="1 2">
    <name type="scientific">Lactococcus lactis</name>
    <dbReference type="NCBI Taxonomy" id="1358"/>
    <lineage>
        <taxon>Bacteria</taxon>
        <taxon>Bacillati</taxon>
        <taxon>Bacillota</taxon>
        <taxon>Bacilli</taxon>
        <taxon>Lactobacillales</taxon>
        <taxon>Streptococcaceae</taxon>
        <taxon>Lactococcus</taxon>
    </lineage>
</organism>
<comment type="caution">
    <text evidence="1">The sequence shown here is derived from an EMBL/GenBank/DDBJ whole genome shotgun (WGS) entry which is preliminary data.</text>
</comment>
<sequence>MEQDPINFIALMEQNDVICQDMDVSDVETGMVMTSALIMRMCKETNLNLDELFAEIKALIPYISDGIEVE</sequence>
<reference evidence="1" key="2">
    <citation type="journal article" date="2023" name="Food Microbiol.">
        <title>Evaluation of the fermentation potential of lactic acid bacteria isolated from herbs, fruits and vegetables as starter cultures in nut-based milk alternatives.</title>
        <authorList>
            <person name="Huang W."/>
            <person name="Dong A."/>
            <person name="Pham H.T."/>
            <person name="Zhou C."/>
            <person name="Huo Z."/>
            <person name="Watjen A.P."/>
            <person name="Prakash S."/>
            <person name="Bang-Berthelsen C.H."/>
            <person name="Turner M.S."/>
        </authorList>
    </citation>
    <scope>NUCLEOTIDE SEQUENCE</scope>
    <source>
        <strain evidence="1">3</strain>
    </source>
</reference>
<name>A0A9X4NF44_9LACT</name>
<dbReference type="AlphaFoldDB" id="A0A9X4NF44"/>